<dbReference type="CDD" id="cd19438">
    <property type="entry name" value="lipocalin_Blc-like"/>
    <property type="match status" value="1"/>
</dbReference>
<dbReference type="PANTHER" id="PTHR10612:SF34">
    <property type="entry name" value="APOLIPOPROTEIN D"/>
    <property type="match status" value="1"/>
</dbReference>
<keyword evidence="2" id="KW-0449">Lipoprotein</keyword>
<protein>
    <recommendedName>
        <fullName evidence="2">Outer membrane lipoprotein Blc</fullName>
    </recommendedName>
</protein>
<sequence>MMKRMLILSLPALLVACASSQADLATQENVDLNKYMGTWFEQARLPNSFQRECIGDVQANYVMAADKTITVTNRCQAKDGEVKEAIGQGRLSRSVEPADPAILEVRFAPKWLSWFPMVWGDYWIMKLEGDYQYSLVGTPDRKYLWVLSREKQADPQVVNELLDYAAAQGFAVQKVVPTNK</sequence>
<dbReference type="InterPro" id="IPR012674">
    <property type="entry name" value="Calycin"/>
</dbReference>
<evidence type="ECO:0000256" key="2">
    <source>
        <dbReference type="PIRNR" id="PIRNR036893"/>
    </source>
</evidence>
<keyword evidence="5" id="KW-1185">Reference proteome</keyword>
<dbReference type="EMBL" id="CP094619">
    <property type="protein sequence ID" value="UQN37582.1"/>
    <property type="molecule type" value="Genomic_DNA"/>
</dbReference>
<dbReference type="RefSeq" id="WP_234354411.1">
    <property type="nucleotide sequence ID" value="NZ_CP022390.1"/>
</dbReference>
<comment type="subunit">
    <text evidence="2">Homodimer.</text>
</comment>
<dbReference type="PANTHER" id="PTHR10612">
    <property type="entry name" value="APOLIPOPROTEIN D"/>
    <property type="match status" value="1"/>
</dbReference>
<dbReference type="PROSITE" id="PS51257">
    <property type="entry name" value="PROKAR_LIPOPROTEIN"/>
    <property type="match status" value="1"/>
</dbReference>
<evidence type="ECO:0000259" key="3">
    <source>
        <dbReference type="Pfam" id="PF08212"/>
    </source>
</evidence>
<dbReference type="PIRSF" id="PIRSF036893">
    <property type="entry name" value="Lipocalin_ApoD"/>
    <property type="match status" value="1"/>
</dbReference>
<comment type="similarity">
    <text evidence="1 2">Belongs to the calycin superfamily. Lipocalin family.</text>
</comment>
<gene>
    <name evidence="4" type="ORF">MTR80_07735</name>
</gene>
<dbReference type="InterPro" id="IPR047202">
    <property type="entry name" value="Lipocalin_Blc-like_dom"/>
</dbReference>
<dbReference type="SUPFAM" id="SSF50814">
    <property type="entry name" value="Lipocalins"/>
    <property type="match status" value="1"/>
</dbReference>
<dbReference type="InterPro" id="IPR022271">
    <property type="entry name" value="Lipocalin_ApoD"/>
</dbReference>
<dbReference type="GeneID" id="96868820"/>
<feature type="chain" id="PRO_5045016682" description="Outer membrane lipoprotein Blc" evidence="2">
    <location>
        <begin position="25"/>
        <end position="180"/>
    </location>
</feature>
<feature type="domain" description="Lipocalin/cytosolic fatty-acid binding" evidence="3">
    <location>
        <begin position="30"/>
        <end position="178"/>
    </location>
</feature>
<keyword evidence="2" id="KW-0998">Cell outer membrane</keyword>
<evidence type="ECO:0000256" key="1">
    <source>
        <dbReference type="ARBA" id="ARBA00006889"/>
    </source>
</evidence>
<keyword evidence="2" id="KW-0732">Signal</keyword>
<keyword evidence="2" id="KW-0472">Membrane</keyword>
<dbReference type="InterPro" id="IPR000566">
    <property type="entry name" value="Lipocln_cytosolic_FA-bd_dom"/>
</dbReference>
<dbReference type="Pfam" id="PF08212">
    <property type="entry name" value="Lipocalin_2"/>
    <property type="match status" value="1"/>
</dbReference>
<evidence type="ECO:0000313" key="5">
    <source>
        <dbReference type="Proteomes" id="UP000831759"/>
    </source>
</evidence>
<comment type="subcellular location">
    <subcellularLocation>
        <location evidence="2">Cell outer membrane</location>
    </subcellularLocation>
</comment>
<name>A0ABY4NMX7_9BURK</name>
<feature type="signal peptide" evidence="2">
    <location>
        <begin position="1"/>
        <end position="24"/>
    </location>
</feature>
<evidence type="ECO:0000313" key="4">
    <source>
        <dbReference type="EMBL" id="UQN37582.1"/>
    </source>
</evidence>
<dbReference type="Gene3D" id="2.40.128.20">
    <property type="match status" value="1"/>
</dbReference>
<reference evidence="4 5" key="1">
    <citation type="journal article" date="2022" name="Int. J. Syst. Evol. Microbiol.">
        <title>Characterization of Alcaligenes aquatilis as a novel member of heterotrophic nitrifier-aerobic denitrifier and its performance in treating piggery wastewater.</title>
        <authorList>
            <person name="Cao X."/>
            <person name="Zhao B."/>
            <person name="Wu Y."/>
            <person name="Huang J."/>
            <person name="Wang H."/>
            <person name="Sun X."/>
            <person name="Li S."/>
        </authorList>
    </citation>
    <scope>NUCLEOTIDE SEQUENCE [LARGE SCALE GENOMIC DNA]</scope>
    <source>
        <strain evidence="4 5">AS1</strain>
    </source>
</reference>
<proteinExistence type="inferred from homology"/>
<organism evidence="4 5">
    <name type="scientific">Alcaligenes aquatilis</name>
    <dbReference type="NCBI Taxonomy" id="323284"/>
    <lineage>
        <taxon>Bacteria</taxon>
        <taxon>Pseudomonadati</taxon>
        <taxon>Pseudomonadota</taxon>
        <taxon>Betaproteobacteria</taxon>
        <taxon>Burkholderiales</taxon>
        <taxon>Alcaligenaceae</taxon>
        <taxon>Alcaligenes</taxon>
    </lineage>
</organism>
<comment type="function">
    <text evidence="2">Involved in the storage or transport of lipids necessary for membrane maintenance under stressful conditions. Displays a binding preference for lysophospholipids.</text>
</comment>
<accession>A0ABY4NMX7</accession>
<dbReference type="Proteomes" id="UP000831759">
    <property type="component" value="Chromosome"/>
</dbReference>
<keyword evidence="2" id="KW-0446">Lipid-binding</keyword>